<accession>A0A011AM03</accession>
<dbReference type="Pfam" id="PF22738">
    <property type="entry name" value="NNH7"/>
    <property type="match status" value="1"/>
</dbReference>
<dbReference type="InterPro" id="IPR027417">
    <property type="entry name" value="P-loop_NTPase"/>
</dbReference>
<evidence type="ECO:0000313" key="2">
    <source>
        <dbReference type="EMBL" id="EXG82991.1"/>
    </source>
</evidence>
<dbReference type="EMBL" id="JFBT01000001">
    <property type="protein sequence ID" value="EXG82991.1"/>
    <property type="molecule type" value="Genomic_DNA"/>
</dbReference>
<gene>
    <name evidence="2" type="ORF">CryarDRAFT_4197</name>
</gene>
<dbReference type="AlphaFoldDB" id="A0A011AM03"/>
<dbReference type="OrthoDB" id="419933at2"/>
<dbReference type="HOGENOM" id="CLU_010524_0_0_11"/>
<feature type="domain" description="NACHT N-terminal Helical" evidence="1">
    <location>
        <begin position="3"/>
        <end position="227"/>
    </location>
</feature>
<proteinExistence type="predicted"/>
<organism evidence="2 3">
    <name type="scientific">Cryptosporangium arvum DSM 44712</name>
    <dbReference type="NCBI Taxonomy" id="927661"/>
    <lineage>
        <taxon>Bacteria</taxon>
        <taxon>Bacillati</taxon>
        <taxon>Actinomycetota</taxon>
        <taxon>Actinomycetes</taxon>
        <taxon>Cryptosporangiales</taxon>
        <taxon>Cryptosporangiaceae</taxon>
        <taxon>Cryptosporangium</taxon>
    </lineage>
</organism>
<evidence type="ECO:0000259" key="1">
    <source>
        <dbReference type="Pfam" id="PF22738"/>
    </source>
</evidence>
<reference evidence="2 3" key="1">
    <citation type="submission" date="2013-07" db="EMBL/GenBank/DDBJ databases">
        <authorList>
            <consortium name="DOE Joint Genome Institute"/>
            <person name="Eisen J."/>
            <person name="Huntemann M."/>
            <person name="Han J."/>
            <person name="Chen A."/>
            <person name="Kyrpides N."/>
            <person name="Mavromatis K."/>
            <person name="Markowitz V."/>
            <person name="Palaniappan K."/>
            <person name="Ivanova N."/>
            <person name="Schaumberg A."/>
            <person name="Pati A."/>
            <person name="Liolios K."/>
            <person name="Nordberg H.P."/>
            <person name="Cantor M.N."/>
            <person name="Hua S.X."/>
            <person name="Woyke T."/>
        </authorList>
    </citation>
    <scope>NUCLEOTIDE SEQUENCE [LARGE SCALE GENOMIC DNA]</scope>
    <source>
        <strain evidence="2 3">DSM 44712</strain>
    </source>
</reference>
<dbReference type="InterPro" id="IPR054567">
    <property type="entry name" value="NNH7"/>
</dbReference>
<dbReference type="PATRIC" id="fig|927661.3.peg.4172"/>
<comment type="caution">
    <text evidence="2">The sequence shown here is derived from an EMBL/GenBank/DDBJ whole genome shotgun (WGS) entry which is preliminary data.</text>
</comment>
<protein>
    <recommendedName>
        <fullName evidence="1">NACHT N-terminal Helical domain-containing protein</fullName>
    </recommendedName>
</protein>
<dbReference type="Gene3D" id="3.40.50.300">
    <property type="entry name" value="P-loop containing nucleotide triphosphate hydrolases"/>
    <property type="match status" value="1"/>
</dbReference>
<dbReference type="RefSeq" id="WP_051570717.1">
    <property type="nucleotide sequence ID" value="NZ_KK073874.1"/>
</dbReference>
<dbReference type="SUPFAM" id="SSF52540">
    <property type="entry name" value="P-loop containing nucleoside triphosphate hydrolases"/>
    <property type="match status" value="1"/>
</dbReference>
<sequence length="1018" mass="113164">MSRSLSYADAVRILGGSHSKTVTVLERATGGLLLAATAGGSGLAMSLFDAKAELAQASHLLVSDLSDRAAGLSRIDRTQRLAAGHAALVVGAYFDALSSIRLPISGSALEISGVERVTLATGERPRSARLGDLGRALLHSDVPIPMPHVPPEVLLADVERFYDRMSDAVAEFLAGLAAWDSLRDADRERIFEALHGHVIDRAVAGYQASFRRMAGEVPEFGFWVNLLDHQATRDRITTVTIGVAALQEMLASLAPDRIGRRTRTSLSRAYAAALHDPLLDTQGNDSGPAIPNIASSYVNPSFRVAAVGPQDPIADERWWEGQSTHDDLMRFLIGHLTSVSAVNGPLLLLGQPGSGKSLLTRMLAATLPAEDFMVVRVPLRDVPADASLQLQIEQAIFDTTGERATWPEVVDVVPGALPVVLLDGFDELLQATGVSQWDYLMNVARFQRRESVEGRPVAVIVTQRTTVADRARPTADTVALRLEPFTDEQIVEWVALLLMLAIYDAQDNALQARLGAELKRADLYERLLGQFARREVLKAGQGHPDDHVDGLMQEELFRLAMVAFAAFNRGRQWVAETDLNADLPILLDSESSHPAEATSARQGLTAGQTVLGRFFFIHEARARREEQPLRTYEFLHATFGEYLIARALDRELDDLVEDAVRQARRSRMTRIDDDFLYALLSFAVISQRRTTLDFLTERLGAWEPRRRASIRTILVGLFHRSMEARDHGRLTDYEPVALTVPARHATYSANLLLVLIATGERITTDDLFPDTDDRIDAWRRTAQLWRSQLRGDAWSRLVGTLGVERQWNGEQRSLRFFRDLSWPEADAPAADLWWTRDVLTADKQYPEFERGTFSWLTENDALRQWQTNFLCDPLDDLAHHALESLAAKIADSVTSVHGYWDDRAVSAARSLIDLWLRTSTPCAQEDVFTAFSDCFEIARRGFPPSGIEARRTYRTIVLRTLRAHRERLNRAQVAALRSVFETPEPGTDEPDDLARLTIEILGDGEEAAEQANDPKERP</sequence>
<dbReference type="Proteomes" id="UP000021053">
    <property type="component" value="Unassembled WGS sequence"/>
</dbReference>
<name>A0A011AM03_9ACTN</name>
<keyword evidence="3" id="KW-1185">Reference proteome</keyword>
<evidence type="ECO:0000313" key="3">
    <source>
        <dbReference type="Proteomes" id="UP000021053"/>
    </source>
</evidence>